<evidence type="ECO:0000256" key="2">
    <source>
        <dbReference type="ARBA" id="ARBA00022692"/>
    </source>
</evidence>
<dbReference type="Proteomes" id="UP000019854">
    <property type="component" value="Unassembled WGS sequence"/>
</dbReference>
<dbReference type="CDD" id="cd07042">
    <property type="entry name" value="STAS_SulP_like_sulfate_transporter"/>
    <property type="match status" value="1"/>
</dbReference>
<feature type="transmembrane region" description="Helical" evidence="6">
    <location>
        <begin position="128"/>
        <end position="150"/>
    </location>
</feature>
<dbReference type="SUPFAM" id="SSF52091">
    <property type="entry name" value="SpoIIaa-like"/>
    <property type="match status" value="1"/>
</dbReference>
<dbReference type="InterPro" id="IPR002645">
    <property type="entry name" value="STAS_dom"/>
</dbReference>
<feature type="region of interest" description="Disordered" evidence="5">
    <location>
        <begin position="546"/>
        <end position="587"/>
    </location>
</feature>
<dbReference type="AlphaFoldDB" id="A0A829PBN9"/>
<feature type="transmembrane region" description="Helical" evidence="6">
    <location>
        <begin position="360"/>
        <end position="380"/>
    </location>
</feature>
<evidence type="ECO:0000256" key="4">
    <source>
        <dbReference type="ARBA" id="ARBA00023136"/>
    </source>
</evidence>
<keyword evidence="2 6" id="KW-0812">Transmembrane</keyword>
<comment type="subcellular location">
    <subcellularLocation>
        <location evidence="1">Membrane</location>
        <topology evidence="1">Multi-pass membrane protein</topology>
    </subcellularLocation>
</comment>
<dbReference type="PROSITE" id="PS50801">
    <property type="entry name" value="STAS"/>
    <property type="match status" value="1"/>
</dbReference>
<dbReference type="Gene3D" id="3.30.750.24">
    <property type="entry name" value="STAS domain"/>
    <property type="match status" value="1"/>
</dbReference>
<evidence type="ECO:0000313" key="8">
    <source>
        <dbReference type="EMBL" id="ETZ86674.1"/>
    </source>
</evidence>
<feature type="compositionally biased region" description="Basic residues" evidence="5">
    <location>
        <begin position="570"/>
        <end position="584"/>
    </location>
</feature>
<dbReference type="Pfam" id="PF01740">
    <property type="entry name" value="STAS"/>
    <property type="match status" value="1"/>
</dbReference>
<feature type="transmembrane region" description="Helical" evidence="6">
    <location>
        <begin position="334"/>
        <end position="354"/>
    </location>
</feature>
<feature type="transmembrane region" description="Helical" evidence="6">
    <location>
        <begin position="47"/>
        <end position="63"/>
    </location>
</feature>
<protein>
    <submittedName>
        <fullName evidence="8">Sulfate transporter family protein</fullName>
    </submittedName>
</protein>
<dbReference type="EMBL" id="JAOX01000001">
    <property type="protein sequence ID" value="ETZ86674.1"/>
    <property type="molecule type" value="Genomic_DNA"/>
</dbReference>
<comment type="caution">
    <text evidence="8">The sequence shown here is derived from an EMBL/GenBank/DDBJ whole genome shotgun (WGS) entry which is preliminary data.</text>
</comment>
<reference evidence="8 9" key="1">
    <citation type="submission" date="2014-01" db="EMBL/GenBank/DDBJ databases">
        <authorList>
            <person name="Zelazny A."/>
            <person name="Olivier K."/>
            <person name="Sampaio E.P."/>
            <person name="Holland S.M."/>
            <person name="Tallon L.J."/>
            <person name="Sadzewicz L.K."/>
            <person name="Sengamalay N."/>
            <person name="Fraser C.M."/>
            <person name="Hine E."/>
            <person name="Shefchek K.A."/>
            <person name="Das S.P."/>
            <person name="Shallom S.J."/>
            <person name="Agrawal S."/>
            <person name="Tettelin H."/>
        </authorList>
    </citation>
    <scope>NUCLEOTIDE SEQUENCE [LARGE SCALE GENOMIC DNA]</scope>
    <source>
        <strain evidence="8 9">MAB_030201_1075</strain>
    </source>
</reference>
<dbReference type="GO" id="GO:0055085">
    <property type="term" value="P:transmembrane transport"/>
    <property type="evidence" value="ECO:0007669"/>
    <property type="project" value="InterPro"/>
</dbReference>
<evidence type="ECO:0000259" key="7">
    <source>
        <dbReference type="PROSITE" id="PS50801"/>
    </source>
</evidence>
<feature type="transmembrane region" description="Helical" evidence="6">
    <location>
        <begin position="20"/>
        <end position="41"/>
    </location>
</feature>
<proteinExistence type="predicted"/>
<evidence type="ECO:0000256" key="6">
    <source>
        <dbReference type="SAM" id="Phobius"/>
    </source>
</evidence>
<feature type="transmembrane region" description="Helical" evidence="6">
    <location>
        <begin position="206"/>
        <end position="224"/>
    </location>
</feature>
<dbReference type="Pfam" id="PF00916">
    <property type="entry name" value="Sulfate_transp"/>
    <property type="match status" value="1"/>
</dbReference>
<feature type="domain" description="STAS" evidence="7">
    <location>
        <begin position="456"/>
        <end position="534"/>
    </location>
</feature>
<keyword evidence="3 6" id="KW-1133">Transmembrane helix</keyword>
<evidence type="ECO:0000256" key="1">
    <source>
        <dbReference type="ARBA" id="ARBA00004141"/>
    </source>
</evidence>
<feature type="compositionally biased region" description="Basic residues" evidence="5">
    <location>
        <begin position="551"/>
        <end position="562"/>
    </location>
</feature>
<sequence length="679" mass="73186">MPSAPGLFESYDAIKARRDVIAGLTVAAISLPQAMAYALIAGVDPKYGVYSAIVVTAIASIFGSSSHLINGPTSAISLLVFSSLAFLDPENRTGLFEALFLLGVLVGTIQILIAVFKLGDLTRYISESVVIGFMASAALLLAIGQLANAIGVRDKGDGHMQVLQRAWLTLFHGDAVNYRALFLSVTAVALAVLLRRLVQRYELPQIDMLLVLIVTAVIAYAYGWTVPDGTGHTDVKISGKIPASLPEFHIPEVQVSTLGELSHGALAIAFIGLIEALSIAKAIAHHTGQQIDYNRQILAEGLANLAGGFFQSLPGSGSLSRSAINYQSGAATRFSGIVSAATVTIALLLFAPLLRYIPQAALAGLLLVTAVRLVDFHRLVYAIKASRYDAGLVIITALVGVAVNLDTAVLVGVVLSILLFVPRAAKLKAAELVVTDEGVIRERTPQDRPTGAGAPVIYDLEGELFFGAAPELDRYLESLHTRIRDEHLKVVILRLKRVRHPDVVCIERLEHFIREQQQLGVTVLLAGSARIRLRCWRMSALPIGCPPSRSSQRKRRSSRRRCGPSATHKAGSRRSPRTRQRTRKSSTTWCDGLRALGHRLIARTAAQTAPTEVQQCVLGTFDLDVAGGHPGRDSLAAADQGHRHRVVIGLRIDLRGGRLDQPRHQFDDPVAPLTHLLGK</sequence>
<dbReference type="InterPro" id="IPR011547">
    <property type="entry name" value="SLC26A/SulP_dom"/>
</dbReference>
<evidence type="ECO:0000313" key="9">
    <source>
        <dbReference type="Proteomes" id="UP000019854"/>
    </source>
</evidence>
<dbReference type="InterPro" id="IPR036513">
    <property type="entry name" value="STAS_dom_sf"/>
</dbReference>
<feature type="transmembrane region" description="Helical" evidence="6">
    <location>
        <begin position="176"/>
        <end position="194"/>
    </location>
</feature>
<accession>A0A829PBN9</accession>
<dbReference type="PANTHER" id="PTHR11814">
    <property type="entry name" value="SULFATE TRANSPORTER"/>
    <property type="match status" value="1"/>
</dbReference>
<gene>
    <name evidence="8" type="ORF">L829_0212</name>
</gene>
<organism evidence="8 9">
    <name type="scientific">Mycobacteroides abscessus MAB_030201_1075</name>
    <dbReference type="NCBI Taxonomy" id="1335410"/>
    <lineage>
        <taxon>Bacteria</taxon>
        <taxon>Bacillati</taxon>
        <taxon>Actinomycetota</taxon>
        <taxon>Actinomycetes</taxon>
        <taxon>Mycobacteriales</taxon>
        <taxon>Mycobacteriaceae</taxon>
        <taxon>Mycobacteroides</taxon>
        <taxon>Mycobacteroides abscessus</taxon>
    </lineage>
</organism>
<evidence type="ECO:0000256" key="3">
    <source>
        <dbReference type="ARBA" id="ARBA00022989"/>
    </source>
</evidence>
<dbReference type="InterPro" id="IPR001902">
    <property type="entry name" value="SLC26A/SulP_fam"/>
</dbReference>
<feature type="transmembrane region" description="Helical" evidence="6">
    <location>
        <begin position="98"/>
        <end position="116"/>
    </location>
</feature>
<evidence type="ECO:0000256" key="5">
    <source>
        <dbReference type="SAM" id="MobiDB-lite"/>
    </source>
</evidence>
<feature type="transmembrane region" description="Helical" evidence="6">
    <location>
        <begin position="261"/>
        <end position="280"/>
    </location>
</feature>
<feature type="transmembrane region" description="Helical" evidence="6">
    <location>
        <begin position="392"/>
        <end position="421"/>
    </location>
</feature>
<keyword evidence="4 6" id="KW-0472">Membrane</keyword>
<name>A0A829PBN9_9MYCO</name>
<dbReference type="GO" id="GO:0016020">
    <property type="term" value="C:membrane"/>
    <property type="evidence" value="ECO:0007669"/>
    <property type="project" value="UniProtKB-SubCell"/>
</dbReference>